<dbReference type="InterPro" id="IPR002201">
    <property type="entry name" value="Glyco_trans_9"/>
</dbReference>
<proteinExistence type="predicted"/>
<dbReference type="Proteomes" id="UP000006365">
    <property type="component" value="Chromosome"/>
</dbReference>
<keyword evidence="1" id="KW-0328">Glycosyltransferase</keyword>
<organism evidence="3 4">
    <name type="scientific">Desulfobulbus propionicus (strain ATCC 33891 / DSM 2032 / VKM B-1956 / 1pr3)</name>
    <dbReference type="NCBI Taxonomy" id="577650"/>
    <lineage>
        <taxon>Bacteria</taxon>
        <taxon>Pseudomonadati</taxon>
        <taxon>Thermodesulfobacteriota</taxon>
        <taxon>Desulfobulbia</taxon>
        <taxon>Desulfobulbales</taxon>
        <taxon>Desulfobulbaceae</taxon>
        <taxon>Desulfobulbus</taxon>
    </lineage>
</organism>
<evidence type="ECO:0000313" key="4">
    <source>
        <dbReference type="Proteomes" id="UP000006365"/>
    </source>
</evidence>
<evidence type="ECO:0000256" key="1">
    <source>
        <dbReference type="ARBA" id="ARBA00022676"/>
    </source>
</evidence>
<evidence type="ECO:0000256" key="2">
    <source>
        <dbReference type="ARBA" id="ARBA00022679"/>
    </source>
</evidence>
<dbReference type="Gene3D" id="3.40.50.2000">
    <property type="entry name" value="Glycogen Phosphorylase B"/>
    <property type="match status" value="2"/>
</dbReference>
<dbReference type="GO" id="GO:0008713">
    <property type="term" value="F:ADP-heptose-lipopolysaccharide heptosyltransferase activity"/>
    <property type="evidence" value="ECO:0007669"/>
    <property type="project" value="TreeGrafter"/>
</dbReference>
<name>A0A7U4DQC5_DESPD</name>
<protein>
    <submittedName>
        <fullName evidence="3">Glycosyl transferase family 9</fullName>
    </submittedName>
</protein>
<sequence length="359" mass="39559">MDIQNQRILIIKQSSLGDIVHTLPVAHALKRCFPDCHIGWVVERAFAPLVAQDTAVDAVYPIHIPSTSEPGARWYIAYPQAFWATMRVVHGLWTALRAAPYDLILDLHASFRSGLLSLMNGGGLRVGFRDARELNTLFQHRLVSIPDHTVHAVDKNLLFCELLGCVPTDADFFLCSDRTDEQSAANFLTAHGIQGDLPFVYVNPTARWQSKFWLQPRWSELCDRLLAAGIHVVFGGSAADLPYISGITERMAGAGVVAAGRLTLTESVALMKRASVYVGVDTGPMHMAAMAGIPVVALFGPTHPERVGPYRARGVVLQANSIECLCCRRRVCPHMRCMEGISVETVYQQVLDFVVMPAR</sequence>
<dbReference type="RefSeq" id="WP_015725479.1">
    <property type="nucleotide sequence ID" value="NC_014972.1"/>
</dbReference>
<dbReference type="KEGG" id="dpr:Despr_2820"/>
<dbReference type="CDD" id="cd03789">
    <property type="entry name" value="GT9_LPS_heptosyltransferase"/>
    <property type="match status" value="1"/>
</dbReference>
<keyword evidence="2 3" id="KW-0808">Transferase</keyword>
<dbReference type="Pfam" id="PF01075">
    <property type="entry name" value="Glyco_transf_9"/>
    <property type="match status" value="1"/>
</dbReference>
<dbReference type="PANTHER" id="PTHR30160:SF1">
    <property type="entry name" value="LIPOPOLYSACCHARIDE 1,2-N-ACETYLGLUCOSAMINETRANSFERASE-RELATED"/>
    <property type="match status" value="1"/>
</dbReference>
<evidence type="ECO:0000313" key="3">
    <source>
        <dbReference type="EMBL" id="ADW18954.1"/>
    </source>
</evidence>
<dbReference type="InterPro" id="IPR051199">
    <property type="entry name" value="LPS_LOS_Heptosyltrfase"/>
</dbReference>
<dbReference type="GO" id="GO:0009244">
    <property type="term" value="P:lipopolysaccharide core region biosynthetic process"/>
    <property type="evidence" value="ECO:0007669"/>
    <property type="project" value="TreeGrafter"/>
</dbReference>
<accession>A0A7U4DQC5</accession>
<dbReference type="GO" id="GO:0005829">
    <property type="term" value="C:cytosol"/>
    <property type="evidence" value="ECO:0007669"/>
    <property type="project" value="TreeGrafter"/>
</dbReference>
<gene>
    <name evidence="3" type="ordered locus">Despr_2820</name>
</gene>
<dbReference type="PANTHER" id="PTHR30160">
    <property type="entry name" value="TETRAACYLDISACCHARIDE 4'-KINASE-RELATED"/>
    <property type="match status" value="1"/>
</dbReference>
<reference evidence="3 4" key="1">
    <citation type="journal article" date="2011" name="Stand. Genomic Sci.">
        <title>Complete genome sequence of Desulfobulbus propionicus type strain (1pr3).</title>
        <authorList>
            <person name="Pagani I."/>
            <person name="Lapidus A."/>
            <person name="Nolan M."/>
            <person name="Lucas S."/>
            <person name="Hammon N."/>
            <person name="Deshpande S."/>
            <person name="Cheng J.F."/>
            <person name="Chertkov O."/>
            <person name="Davenport K."/>
            <person name="Tapia R."/>
            <person name="Han C."/>
            <person name="Goodwin L."/>
            <person name="Pitluck S."/>
            <person name="Liolios K."/>
            <person name="Mavromatis K."/>
            <person name="Ivanova N."/>
            <person name="Mikhailova N."/>
            <person name="Pati A."/>
            <person name="Chen A."/>
            <person name="Palaniappan K."/>
            <person name="Land M."/>
            <person name="Hauser L."/>
            <person name="Chang Y.J."/>
            <person name="Jeffries C.D."/>
            <person name="Detter J.C."/>
            <person name="Brambilla E."/>
            <person name="Kannan K.P."/>
            <person name="Djao O.D."/>
            <person name="Rohde M."/>
            <person name="Pukall R."/>
            <person name="Spring S."/>
            <person name="Goker M."/>
            <person name="Sikorski J."/>
            <person name="Woyke T."/>
            <person name="Bristow J."/>
            <person name="Eisen J.A."/>
            <person name="Markowitz V."/>
            <person name="Hugenholtz P."/>
            <person name="Kyrpides N.C."/>
            <person name="Klenk H.P."/>
        </authorList>
    </citation>
    <scope>NUCLEOTIDE SEQUENCE [LARGE SCALE GENOMIC DNA]</scope>
    <source>
        <strain evidence="4">ATCC 33891 / DSM 2032 / 1pr3</strain>
    </source>
</reference>
<dbReference type="EMBL" id="CP002364">
    <property type="protein sequence ID" value="ADW18954.1"/>
    <property type="molecule type" value="Genomic_DNA"/>
</dbReference>
<keyword evidence="4" id="KW-1185">Reference proteome</keyword>
<dbReference type="AlphaFoldDB" id="A0A7U4DQC5"/>
<dbReference type="SUPFAM" id="SSF53756">
    <property type="entry name" value="UDP-Glycosyltransferase/glycogen phosphorylase"/>
    <property type="match status" value="1"/>
</dbReference>